<comment type="caution">
    <text evidence="2">The sequence shown here is derived from an EMBL/GenBank/DDBJ whole genome shotgun (WGS) entry which is preliminary data.</text>
</comment>
<evidence type="ECO:0000259" key="1">
    <source>
        <dbReference type="PROSITE" id="PS51819"/>
    </source>
</evidence>
<dbReference type="InterPro" id="IPR025870">
    <property type="entry name" value="Glyoxalase-like_dom"/>
</dbReference>
<organism evidence="2 3">
    <name type="scientific">Leucobacter aridicollis</name>
    <dbReference type="NCBI Taxonomy" id="283878"/>
    <lineage>
        <taxon>Bacteria</taxon>
        <taxon>Bacillati</taxon>
        <taxon>Actinomycetota</taxon>
        <taxon>Actinomycetes</taxon>
        <taxon>Micrococcales</taxon>
        <taxon>Microbacteriaceae</taxon>
        <taxon>Leucobacter</taxon>
    </lineage>
</organism>
<dbReference type="InterPro" id="IPR029068">
    <property type="entry name" value="Glyas_Bleomycin-R_OHBP_Dase"/>
</dbReference>
<dbReference type="PANTHER" id="PTHR40265">
    <property type="entry name" value="BLL2707 PROTEIN"/>
    <property type="match status" value="1"/>
</dbReference>
<evidence type="ECO:0000313" key="3">
    <source>
        <dbReference type="Proteomes" id="UP000586095"/>
    </source>
</evidence>
<protein>
    <recommendedName>
        <fullName evidence="1">VOC domain-containing protein</fullName>
    </recommendedName>
</protein>
<dbReference type="InterPro" id="IPR037523">
    <property type="entry name" value="VOC_core"/>
</dbReference>
<sequence>MSDQAALDHIVIAAPNLAELVDWFAQLTGVVAEPGGRHPTGTQNALVALTIGGHRGRQYIELIGPYADQTAGPLPSKFGIDRLTGPTVQTYAIRVPDIDAGVENARAVGWETGPVGDLSRRTPAGDLLEWRLTRTDEQQHERFELPFLIDWGETPHPGETIGPAIELVEFVRLEPTPERAESLRRELQAVGGGAVEVRVAASPGFALTLRSQSGAIVELLPA</sequence>
<dbReference type="AlphaFoldDB" id="A0A852R7S9"/>
<dbReference type="SUPFAM" id="SSF54593">
    <property type="entry name" value="Glyoxalase/Bleomycin resistance protein/Dihydroxybiphenyl dioxygenase"/>
    <property type="match status" value="1"/>
</dbReference>
<gene>
    <name evidence="2" type="ORF">BJ960_000109</name>
</gene>
<dbReference type="Proteomes" id="UP000586095">
    <property type="component" value="Unassembled WGS sequence"/>
</dbReference>
<proteinExistence type="predicted"/>
<accession>A0A852R7S9</accession>
<reference evidence="2 3" key="1">
    <citation type="submission" date="2020-07" db="EMBL/GenBank/DDBJ databases">
        <title>Sequencing the genomes of 1000 actinobacteria strains.</title>
        <authorList>
            <person name="Klenk H.-P."/>
        </authorList>
    </citation>
    <scope>NUCLEOTIDE SEQUENCE [LARGE SCALE GENOMIC DNA]</scope>
    <source>
        <strain evidence="2 3">DSM 17380</strain>
    </source>
</reference>
<keyword evidence="3" id="KW-1185">Reference proteome</keyword>
<dbReference type="Gene3D" id="3.10.180.10">
    <property type="entry name" value="2,3-Dihydroxybiphenyl 1,2-Dioxygenase, domain 1"/>
    <property type="match status" value="1"/>
</dbReference>
<feature type="domain" description="VOC" evidence="1">
    <location>
        <begin position="6"/>
        <end position="145"/>
    </location>
</feature>
<evidence type="ECO:0000313" key="2">
    <source>
        <dbReference type="EMBL" id="NYD25306.1"/>
    </source>
</evidence>
<dbReference type="PANTHER" id="PTHR40265:SF1">
    <property type="entry name" value="GLYOXALASE-LIKE DOMAIN-CONTAINING PROTEIN"/>
    <property type="match status" value="1"/>
</dbReference>
<dbReference type="Pfam" id="PF13468">
    <property type="entry name" value="Glyoxalase_3"/>
    <property type="match status" value="1"/>
</dbReference>
<name>A0A852R7S9_9MICO</name>
<dbReference type="EMBL" id="JACCBD010000001">
    <property type="protein sequence ID" value="NYD25306.1"/>
    <property type="molecule type" value="Genomic_DNA"/>
</dbReference>
<dbReference type="PROSITE" id="PS51819">
    <property type="entry name" value="VOC"/>
    <property type="match status" value="1"/>
</dbReference>
<dbReference type="RefSeq" id="WP_185985827.1">
    <property type="nucleotide sequence ID" value="NZ_BAAALZ010000003.1"/>
</dbReference>